<dbReference type="Pfam" id="PF23193">
    <property type="entry name" value="NOMO_3rd"/>
    <property type="match status" value="1"/>
</dbReference>
<dbReference type="InterPro" id="IPR056190">
    <property type="entry name" value="NOMO_5th"/>
</dbReference>
<dbReference type="Proteomes" id="UP000015101">
    <property type="component" value="Unassembled WGS sequence"/>
</dbReference>
<feature type="domain" description="NOMO second beta-sandwich" evidence="10">
    <location>
        <begin position="95"/>
        <end position="183"/>
    </location>
</feature>
<evidence type="ECO:0000256" key="5">
    <source>
        <dbReference type="ARBA" id="ARBA00022989"/>
    </source>
</evidence>
<dbReference type="CTD" id="20212175"/>
<feature type="domain" description="NOMO third transthyretin-like" evidence="13">
    <location>
        <begin position="188"/>
        <end position="298"/>
    </location>
</feature>
<dbReference type="EnsemblMetazoa" id="HelroT192150">
    <property type="protein sequence ID" value="HelroP192150"/>
    <property type="gene ID" value="HelroG192150"/>
</dbReference>
<evidence type="ECO:0000259" key="14">
    <source>
        <dbReference type="Pfam" id="PF23194"/>
    </source>
</evidence>
<keyword evidence="3" id="KW-0732">Signal</keyword>
<evidence type="ECO:0000313" key="15">
    <source>
        <dbReference type="EMBL" id="ESO02779.1"/>
    </source>
</evidence>
<evidence type="ECO:0000259" key="13">
    <source>
        <dbReference type="Pfam" id="PF23193"/>
    </source>
</evidence>
<reference evidence="17" key="1">
    <citation type="submission" date="2012-12" db="EMBL/GenBank/DDBJ databases">
        <authorList>
            <person name="Hellsten U."/>
            <person name="Grimwood J."/>
            <person name="Chapman J.A."/>
            <person name="Shapiro H."/>
            <person name="Aerts A."/>
            <person name="Otillar R.P."/>
            <person name="Terry A.Y."/>
            <person name="Boore J.L."/>
            <person name="Simakov O."/>
            <person name="Marletaz F."/>
            <person name="Cho S.-J."/>
            <person name="Edsinger-Gonzales E."/>
            <person name="Havlak P."/>
            <person name="Kuo D.-H."/>
            <person name="Larsson T."/>
            <person name="Lv J."/>
            <person name="Arendt D."/>
            <person name="Savage R."/>
            <person name="Osoegawa K."/>
            <person name="de Jong P."/>
            <person name="Lindberg D.R."/>
            <person name="Seaver E.C."/>
            <person name="Weisblat D.A."/>
            <person name="Putnam N.H."/>
            <person name="Grigoriev I.V."/>
            <person name="Rokhsar D.S."/>
        </authorList>
    </citation>
    <scope>NUCLEOTIDE SEQUENCE</scope>
</reference>
<dbReference type="Gene3D" id="2.60.40.1120">
    <property type="entry name" value="Carboxypeptidase-like, regulatory domain"/>
    <property type="match status" value="3"/>
</dbReference>
<keyword evidence="17" id="KW-1185">Reference proteome</keyword>
<evidence type="ECO:0000256" key="6">
    <source>
        <dbReference type="ARBA" id="ARBA00023136"/>
    </source>
</evidence>
<evidence type="ECO:0000259" key="10">
    <source>
        <dbReference type="Pfam" id="PF22904"/>
    </source>
</evidence>
<accession>T1FTM8</accession>
<dbReference type="InterPro" id="IPR055073">
    <property type="entry name" value="NOMO1-like_9th"/>
</dbReference>
<name>T1FTM8_HELRO</name>
<dbReference type="InterPro" id="IPR051417">
    <property type="entry name" value="SDr/BOS_complex"/>
</dbReference>
<dbReference type="AlphaFoldDB" id="T1FTM8"/>
<dbReference type="Pfam" id="PF22898">
    <property type="entry name" value="NOMO1-like_1st"/>
    <property type="match status" value="1"/>
</dbReference>
<dbReference type="Pfam" id="PF22902">
    <property type="entry name" value="NOMO1-like_9th"/>
    <property type="match status" value="1"/>
</dbReference>
<comment type="subcellular location">
    <subcellularLocation>
        <location evidence="1">Endoplasmic reticulum membrane</location>
        <topology evidence="1">Single-pass type I membrane protein</topology>
    </subcellularLocation>
</comment>
<dbReference type="PANTHER" id="PTHR23303:SF14">
    <property type="entry name" value="BOS COMPLEX SUBUNIT NOMO1-RELATED"/>
    <property type="match status" value="1"/>
</dbReference>
<dbReference type="EMBL" id="KB096716">
    <property type="protein sequence ID" value="ESO02779.1"/>
    <property type="molecule type" value="Genomic_DNA"/>
</dbReference>
<feature type="domain" description="NOMO C-terminal transthyretin-like" evidence="12">
    <location>
        <begin position="1028"/>
        <end position="1120"/>
    </location>
</feature>
<evidence type="ECO:0000256" key="2">
    <source>
        <dbReference type="ARBA" id="ARBA00022692"/>
    </source>
</evidence>
<evidence type="ECO:0000256" key="3">
    <source>
        <dbReference type="ARBA" id="ARBA00022729"/>
    </source>
</evidence>
<dbReference type="HOGENOM" id="CLU_007543_2_0_1"/>
<feature type="domain" description="NOMO fifth transthyretin-like" evidence="14">
    <location>
        <begin position="383"/>
        <end position="473"/>
    </location>
</feature>
<dbReference type="InterPro" id="IPR056189">
    <property type="entry name" value="NOMO_3rd"/>
</dbReference>
<dbReference type="GeneID" id="20212175"/>
<dbReference type="KEGG" id="hro:HELRODRAFT_192150"/>
<dbReference type="OrthoDB" id="10263633at2759"/>
<evidence type="ECO:0000313" key="17">
    <source>
        <dbReference type="Proteomes" id="UP000015101"/>
    </source>
</evidence>
<feature type="domain" description="NOMO-like N-terminal beta-sandwich" evidence="8">
    <location>
        <begin position="14"/>
        <end position="93"/>
    </location>
</feature>
<dbReference type="Pfam" id="PF23192">
    <property type="entry name" value="NOMO_12th"/>
    <property type="match status" value="1"/>
</dbReference>
<gene>
    <name evidence="16" type="primary">20212175</name>
    <name evidence="15" type="ORF">HELRODRAFT_192150</name>
</gene>
<feature type="domain" description="NOMO-like ninth beta-sandwich" evidence="9">
    <location>
        <begin position="755"/>
        <end position="828"/>
    </location>
</feature>
<reference evidence="15 17" key="2">
    <citation type="journal article" date="2013" name="Nature">
        <title>Insights into bilaterian evolution from three spiralian genomes.</title>
        <authorList>
            <person name="Simakov O."/>
            <person name="Marletaz F."/>
            <person name="Cho S.J."/>
            <person name="Edsinger-Gonzales E."/>
            <person name="Havlak P."/>
            <person name="Hellsten U."/>
            <person name="Kuo D.H."/>
            <person name="Larsson T."/>
            <person name="Lv J."/>
            <person name="Arendt D."/>
            <person name="Savage R."/>
            <person name="Osoegawa K."/>
            <person name="de Jong P."/>
            <person name="Grimwood J."/>
            <person name="Chapman J.A."/>
            <person name="Shapiro H."/>
            <person name="Aerts A."/>
            <person name="Otillar R.P."/>
            <person name="Terry A.Y."/>
            <person name="Boore J.L."/>
            <person name="Grigoriev I.V."/>
            <person name="Lindberg D.R."/>
            <person name="Seaver E.C."/>
            <person name="Weisblat D.A."/>
            <person name="Putnam N.H."/>
            <person name="Rokhsar D.S."/>
        </authorList>
    </citation>
    <scope>NUCLEOTIDE SEQUENCE</scope>
</reference>
<keyword evidence="2" id="KW-0812">Transmembrane</keyword>
<evidence type="ECO:0008006" key="18">
    <source>
        <dbReference type="Google" id="ProtNLM"/>
    </source>
</evidence>
<dbReference type="InterPro" id="IPR056319">
    <property type="entry name" value="NOMO_7th"/>
</dbReference>
<dbReference type="InterPro" id="IPR008969">
    <property type="entry name" value="CarboxyPept-like_regulatory"/>
</dbReference>
<keyword evidence="6" id="KW-0472">Membrane</keyword>
<evidence type="ECO:0000256" key="1">
    <source>
        <dbReference type="ARBA" id="ARBA00004115"/>
    </source>
</evidence>
<proteinExistence type="predicted"/>
<dbReference type="EMBL" id="AMQM01004846">
    <property type="status" value="NOT_ANNOTATED_CDS"/>
    <property type="molecule type" value="Genomic_DNA"/>
</dbReference>
<feature type="region of interest" description="Disordered" evidence="7">
    <location>
        <begin position="948"/>
        <end position="969"/>
    </location>
</feature>
<evidence type="ECO:0000259" key="11">
    <source>
        <dbReference type="Pfam" id="PF23141"/>
    </source>
</evidence>
<dbReference type="Pfam" id="PF23194">
    <property type="entry name" value="NOMO_5th"/>
    <property type="match status" value="1"/>
</dbReference>
<protein>
    <recommendedName>
        <fullName evidence="18">Nodal modulator 1</fullName>
    </recommendedName>
</protein>
<dbReference type="Pfam" id="PF23141">
    <property type="entry name" value="Ig_NOMO"/>
    <property type="match status" value="1"/>
</dbReference>
<evidence type="ECO:0000256" key="7">
    <source>
        <dbReference type="SAM" id="MobiDB-lite"/>
    </source>
</evidence>
<evidence type="ECO:0000259" key="12">
    <source>
        <dbReference type="Pfam" id="PF23192"/>
    </source>
</evidence>
<dbReference type="RefSeq" id="XP_009018993.1">
    <property type="nucleotide sequence ID" value="XM_009020745.1"/>
</dbReference>
<dbReference type="PANTHER" id="PTHR23303">
    <property type="entry name" value="CARBOXYPEPTIDASE REGULATORY REGION-CONTAINING"/>
    <property type="match status" value="1"/>
</dbReference>
<dbReference type="STRING" id="6412.T1FTM8"/>
<feature type="domain" description="NOMO seventh transthyretin-like" evidence="11">
    <location>
        <begin position="598"/>
        <end position="651"/>
    </location>
</feature>
<dbReference type="GO" id="GO:0005789">
    <property type="term" value="C:endoplasmic reticulum membrane"/>
    <property type="evidence" value="ECO:0000318"/>
    <property type="project" value="GO_Central"/>
</dbReference>
<dbReference type="InterPro" id="IPR055075">
    <property type="entry name" value="NOMO-like_N"/>
</dbReference>
<organism evidence="16 17">
    <name type="scientific">Helobdella robusta</name>
    <name type="common">Californian leech</name>
    <dbReference type="NCBI Taxonomy" id="6412"/>
    <lineage>
        <taxon>Eukaryota</taxon>
        <taxon>Metazoa</taxon>
        <taxon>Spiralia</taxon>
        <taxon>Lophotrochozoa</taxon>
        <taxon>Annelida</taxon>
        <taxon>Clitellata</taxon>
        <taxon>Hirudinea</taxon>
        <taxon>Rhynchobdellida</taxon>
        <taxon>Glossiphoniidae</taxon>
        <taxon>Helobdella</taxon>
    </lineage>
</organism>
<dbReference type="InterPro" id="IPR056191">
    <property type="entry name" value="NOMO_12th"/>
</dbReference>
<sequence>MQCADGEFQHISSSKTFLQFLLEEVRVYTKQGALKDTTECSANNGYYMIPVYSKGEFVLKVEGPRGWTFEPSSIDLSIDGVTDRCSLSQNINFQFIGFGVSGKVISKGQDIGPKDVRLVLKSESGKVVSETVSSDGGEYTFKNVLPGSYLVEAFHHKWKFDNKESSVTVQKETGVLTEPIVVAGFDVQGSLISDGEPVSGVNFLLYKTSNDKNRPTDADKMDGCSTGSLPHGVPNLDGYLYLCYVTSDSKGLFEFSSVVSGRYVLVPMYKNDQISYDVSPNRLNIVVKQDSLILKEPFHVAGFEVTGYVRTTAEGSGVSGALVFVNNVQKATTREDGFFHLGSMKTGTYEMKVLKDRLEFDVVKVKVTPSSPFLPDFIVSKFQLCGKILLDETHGSSAVHKKSRMVEYRRMDTSIYLTTQSSTNDGLFCGYVQPGSYKISVRINDDERYEGFRLMPLQHVVTVTSEVVDGVTFSQFYAKVSGIVQCLEPCGTLFLTLASAVKSDDYKQIDVTGDDGQREVAFTFEGVMAGTYELTIQNEKWCWLQKALKVNIIDKNVSDLKVVHSGYLVVTSLSHQAKVIFRKSSRSENPLPTSSSHASAPLSFEVSPGLNKFCLKEAGEYEVNVESCHQFEPDVYRFDTSVGGVLLLTATRHPIEISLTTKQKADQIYASIKKMGSNKNDEVIGEVLQVGPLLLSSSDAKLTTFEYQLTYWARSEERLSISLQSEVLLFDPQVVQLNVASDHCPSGRAEFAGRMGAFVEGFVVPPIPAVNVLVKFIQDGRELVAMTDAQGKYRIGPVDADLTYTTAVSKNGYTFSDSSVTPGVFHAYKLAEVVVKVHDATTGEHLPGVLLSLSGSESFRRNNVTSIGEDELAFSNLGPGDYFLKPMMKEYEFEPSSYSVRVKEGATVNIQITARRVAYSCFVHVTSLNGEPEVGVFLEAVSEAASKSEDVGSQCQGHQEEGRTGSDGSVRIRGLKPGCTYALRLRSHGMDDVDDPNYIYERISPRHITLQVDKEDLHNLRFIAFRKVNTMDLSGRIVTNQEYISSIKVHLFENSNPDNHIHSTSLDVSPFFTFSSIPLDNKDYTIKLSSGLSRSMYTYALPEVHFKTNQSYKHFVIHFHVQPKQTEQELKHSSLLVLPVVLILLYLCFNYKQMFPVFTHFLSGLVDSGKSFVKKSSNKTSPATQQQQQQQQQLLESLGISETCLFGESALKKRLKAKKI</sequence>
<dbReference type="Pfam" id="PF22904">
    <property type="entry name" value="NOMO1-like_2nd"/>
    <property type="match status" value="1"/>
</dbReference>
<dbReference type="InParanoid" id="T1FTM8"/>
<dbReference type="eggNOG" id="KOG1948">
    <property type="taxonomic scope" value="Eukaryota"/>
</dbReference>
<dbReference type="InterPro" id="IPR055074">
    <property type="entry name" value="NOMO1-3_2nd"/>
</dbReference>
<evidence type="ECO:0000313" key="16">
    <source>
        <dbReference type="EnsemblMetazoa" id="HelroP192150"/>
    </source>
</evidence>
<dbReference type="SUPFAM" id="SSF49464">
    <property type="entry name" value="Carboxypeptidase regulatory domain-like"/>
    <property type="match status" value="1"/>
</dbReference>
<keyword evidence="5" id="KW-1133">Transmembrane helix</keyword>
<dbReference type="GO" id="GO:0030246">
    <property type="term" value="F:carbohydrate binding"/>
    <property type="evidence" value="ECO:0007669"/>
    <property type="project" value="InterPro"/>
</dbReference>
<dbReference type="SUPFAM" id="SSF49478">
    <property type="entry name" value="Cna protein B-type domain"/>
    <property type="match status" value="1"/>
</dbReference>
<dbReference type="FunCoup" id="T1FTM8">
    <property type="interactions" value="1685"/>
</dbReference>
<keyword evidence="4" id="KW-0256">Endoplasmic reticulum</keyword>
<evidence type="ECO:0000256" key="4">
    <source>
        <dbReference type="ARBA" id="ARBA00022824"/>
    </source>
</evidence>
<dbReference type="InterPro" id="IPR013784">
    <property type="entry name" value="Carb-bd-like_fold"/>
</dbReference>
<dbReference type="OMA" id="FVFKGFG"/>
<evidence type="ECO:0000259" key="9">
    <source>
        <dbReference type="Pfam" id="PF22902"/>
    </source>
</evidence>
<dbReference type="SUPFAM" id="SSF49452">
    <property type="entry name" value="Starch-binding domain-like"/>
    <property type="match status" value="1"/>
</dbReference>
<reference evidence="16" key="3">
    <citation type="submission" date="2015-06" db="UniProtKB">
        <authorList>
            <consortium name="EnsemblMetazoa"/>
        </authorList>
    </citation>
    <scope>IDENTIFICATION</scope>
</reference>
<evidence type="ECO:0000259" key="8">
    <source>
        <dbReference type="Pfam" id="PF22898"/>
    </source>
</evidence>